<dbReference type="STRING" id="659014.SAMN04487996_107104"/>
<keyword evidence="1" id="KW-0812">Transmembrane</keyword>
<dbReference type="RefSeq" id="WP_090150119.1">
    <property type="nucleotide sequence ID" value="NZ_FNAN01000007.1"/>
</dbReference>
<feature type="transmembrane region" description="Helical" evidence="1">
    <location>
        <begin position="751"/>
        <end position="772"/>
    </location>
</feature>
<evidence type="ECO:0008006" key="4">
    <source>
        <dbReference type="Google" id="ProtNLM"/>
    </source>
</evidence>
<proteinExistence type="predicted"/>
<reference evidence="3" key="1">
    <citation type="submission" date="2016-10" db="EMBL/GenBank/DDBJ databases">
        <authorList>
            <person name="Varghese N."/>
            <person name="Submissions S."/>
        </authorList>
    </citation>
    <scope>NUCLEOTIDE SEQUENCE [LARGE SCALE GENOMIC DNA]</scope>
    <source>
        <strain evidence="3">DSM 25329</strain>
    </source>
</reference>
<evidence type="ECO:0000313" key="2">
    <source>
        <dbReference type="EMBL" id="SDE82543.1"/>
    </source>
</evidence>
<keyword evidence="3" id="KW-1185">Reference proteome</keyword>
<sequence length="898" mass="94457">MQPSVGATNIRVGSSIQGLLDGMKRASAAVRSTVFEVNNKLTDSYKRAAKEQAAFRGGLSKLSSDLTDISKKIAIVGGLPALFAAGKAFKDYAELQKLQRGLERYGESMQNVRELAKLPNIGIFDGAKALIGMKAMKLNSDLATRSLKAFANAITDAGGSAVDLEPALINLNQFVRGRHINQVDLRQLATRMPQTYDAMEAAFGTQDVEKLNAKMKSIGVTAFIDKFVTELEKIPFAGGGAANSLEQLSDATTFASAALGEGADKAFDITGKISGLTGIIDNLTSNFQALTPEAQKSIFAVGALAVGIPALVGTVGGLIKLLPLLATGFGAISAPITATIAVVGVAAAAIITNWDSVKKFLTDSTWWTTLTGLGSSALGILMESFKVVLNLIQGDWGNMWKALVNVGKNAANAIVDTIGGIAKGALGLFGTFNEALGFNAIGQGASSAVKYIDGLTQKFRFDVPDSFAVAGKAIDGVKGAMSKLGGESAALAPAAGDAAEYYEKMSESAFKIWQIDLAGKWAEEREALKGKIKSYKELIGVTAALNVESQKLINNSKLQLPQKATGNDWLDKLSAGASPQSAAQAKASGAALMDSRLKATQEAISKSAAKYLGESNLQFDAAFDLNSMFGSVFDLDSAKEYFRGSAKTANESLAQYADRIKTILDVTVQFKDTFGSAFNLADAKSFFTQLPKLAQQSGEKYKEKVRGIARTTAEMNQAITAAVRGGAVEAFTTLGEKLGDSMSGLSGIGDMMYSVIGNLLVNIGKALVTYNTVIQGLKVAIKSMNGYVALAAGVLAIAAGTVLKNKVSKMGESTRFAKGGFAYGEMSAIVGDNPNARHDPEMIAPYSKVDKSIEKSIKMHGGGSGGSNVIIPEVRLRGEDLYVAFKRVEKRNKAIFGG</sequence>
<dbReference type="EMBL" id="FNAN01000007">
    <property type="protein sequence ID" value="SDE82543.1"/>
    <property type="molecule type" value="Genomic_DNA"/>
</dbReference>
<feature type="transmembrane region" description="Helical" evidence="1">
    <location>
        <begin position="298"/>
        <end position="319"/>
    </location>
</feature>
<feature type="transmembrane region" description="Helical" evidence="1">
    <location>
        <begin position="331"/>
        <end position="352"/>
    </location>
</feature>
<evidence type="ECO:0000256" key="1">
    <source>
        <dbReference type="SAM" id="Phobius"/>
    </source>
</evidence>
<keyword evidence="1" id="KW-1133">Transmembrane helix</keyword>
<gene>
    <name evidence="2" type="ORF">SAMN04487996_107104</name>
</gene>
<feature type="transmembrane region" description="Helical" evidence="1">
    <location>
        <begin position="784"/>
        <end position="803"/>
    </location>
</feature>
<name>A0A1G7G355_9BACT</name>
<keyword evidence="1" id="KW-0472">Membrane</keyword>
<evidence type="ECO:0000313" key="3">
    <source>
        <dbReference type="Proteomes" id="UP000198748"/>
    </source>
</evidence>
<accession>A0A1G7G355</accession>
<protein>
    <recommendedName>
        <fullName evidence="4">Tape measure domain-containing protein</fullName>
    </recommendedName>
</protein>
<dbReference type="AlphaFoldDB" id="A0A1G7G355"/>
<organism evidence="2 3">
    <name type="scientific">Dyadobacter soli</name>
    <dbReference type="NCBI Taxonomy" id="659014"/>
    <lineage>
        <taxon>Bacteria</taxon>
        <taxon>Pseudomonadati</taxon>
        <taxon>Bacteroidota</taxon>
        <taxon>Cytophagia</taxon>
        <taxon>Cytophagales</taxon>
        <taxon>Spirosomataceae</taxon>
        <taxon>Dyadobacter</taxon>
    </lineage>
</organism>
<dbReference type="OrthoDB" id="887349at2"/>
<dbReference type="Proteomes" id="UP000198748">
    <property type="component" value="Unassembled WGS sequence"/>
</dbReference>
<feature type="transmembrane region" description="Helical" evidence="1">
    <location>
        <begin position="364"/>
        <end position="382"/>
    </location>
</feature>